<dbReference type="SMART" id="SM00825">
    <property type="entry name" value="PKS_KS"/>
    <property type="match status" value="1"/>
</dbReference>
<feature type="domain" description="Ketosynthase family 3 (KS3)" evidence="7">
    <location>
        <begin position="39"/>
        <end position="465"/>
    </location>
</feature>
<dbReference type="InterPro" id="IPR050091">
    <property type="entry name" value="PKS_NRPS_Biosynth_Enz"/>
</dbReference>
<dbReference type="InterPro" id="IPR016039">
    <property type="entry name" value="Thiolase-like"/>
</dbReference>
<dbReference type="SUPFAM" id="SSF51735">
    <property type="entry name" value="NAD(P)-binding Rossmann-fold domains"/>
    <property type="match status" value="2"/>
</dbReference>
<dbReference type="SMART" id="SM00822">
    <property type="entry name" value="PKS_KR"/>
    <property type="match status" value="1"/>
</dbReference>
<dbReference type="InterPro" id="IPR036736">
    <property type="entry name" value="ACP-like_sf"/>
</dbReference>
<keyword evidence="3" id="KW-0597">Phosphoprotein</keyword>
<feature type="region of interest" description="Disordered" evidence="6">
    <location>
        <begin position="467"/>
        <end position="486"/>
    </location>
</feature>
<name>A0A3S4NKC8_PSEFL</name>
<protein>
    <submittedName>
        <fullName evidence="8">Polyketide synthase type I</fullName>
        <ecNumber evidence="8">2.3.1.41</ecNumber>
    </submittedName>
</protein>
<dbReference type="CDD" id="cd00833">
    <property type="entry name" value="PKS"/>
    <property type="match status" value="1"/>
</dbReference>
<dbReference type="FunFam" id="3.40.47.10:FF:000019">
    <property type="entry name" value="Polyketide synthase type I"/>
    <property type="match status" value="1"/>
</dbReference>
<keyword evidence="8" id="KW-0012">Acyltransferase</keyword>
<dbReference type="Gene3D" id="3.30.70.3290">
    <property type="match status" value="1"/>
</dbReference>
<evidence type="ECO:0000259" key="7">
    <source>
        <dbReference type="PROSITE" id="PS52004"/>
    </source>
</evidence>
<evidence type="ECO:0000313" key="8">
    <source>
        <dbReference type="EMBL" id="VEE45687.1"/>
    </source>
</evidence>
<evidence type="ECO:0000256" key="4">
    <source>
        <dbReference type="ARBA" id="ARBA00022679"/>
    </source>
</evidence>
<dbReference type="InterPro" id="IPR013968">
    <property type="entry name" value="PKS_KR"/>
</dbReference>
<dbReference type="InterPro" id="IPR016035">
    <property type="entry name" value="Acyl_Trfase/lysoPLipase"/>
</dbReference>
<dbReference type="GO" id="GO:0006633">
    <property type="term" value="P:fatty acid biosynthetic process"/>
    <property type="evidence" value="ECO:0007669"/>
    <property type="project" value="TreeGrafter"/>
</dbReference>
<dbReference type="Pfam" id="PF02801">
    <property type="entry name" value="Ketoacyl-synt_C"/>
    <property type="match status" value="1"/>
</dbReference>
<gene>
    <name evidence="8" type="primary">pltC</name>
    <name evidence="8" type="ORF">NCTC10783_01544</name>
</gene>
<dbReference type="InterPro" id="IPR016036">
    <property type="entry name" value="Malonyl_transacylase_ACP-bd"/>
</dbReference>
<dbReference type="EC" id="2.3.1.41" evidence="8"/>
<evidence type="ECO:0000256" key="1">
    <source>
        <dbReference type="ARBA" id="ARBA00006484"/>
    </source>
</evidence>
<dbReference type="InterPro" id="IPR057326">
    <property type="entry name" value="KR_dom"/>
</dbReference>
<dbReference type="InterPro" id="IPR001227">
    <property type="entry name" value="Ac_transferase_dom_sf"/>
</dbReference>
<evidence type="ECO:0000256" key="6">
    <source>
        <dbReference type="SAM" id="MobiDB-lite"/>
    </source>
</evidence>
<organism evidence="8 9">
    <name type="scientific">Pseudomonas fluorescens</name>
    <dbReference type="NCBI Taxonomy" id="294"/>
    <lineage>
        <taxon>Bacteria</taxon>
        <taxon>Pseudomonadati</taxon>
        <taxon>Pseudomonadota</taxon>
        <taxon>Gammaproteobacteria</taxon>
        <taxon>Pseudomonadales</taxon>
        <taxon>Pseudomonadaceae</taxon>
        <taxon>Pseudomonas</taxon>
    </lineage>
</organism>
<dbReference type="Pfam" id="PF22621">
    <property type="entry name" value="CurL-like_PKS_C"/>
    <property type="match status" value="1"/>
</dbReference>
<evidence type="ECO:0000256" key="5">
    <source>
        <dbReference type="ARBA" id="ARBA00054155"/>
    </source>
</evidence>
<reference evidence="8 9" key="1">
    <citation type="submission" date="2018-12" db="EMBL/GenBank/DDBJ databases">
        <authorList>
            <consortium name="Pathogen Informatics"/>
        </authorList>
    </citation>
    <scope>NUCLEOTIDE SEQUENCE [LARGE SCALE GENOMIC DNA]</scope>
    <source>
        <strain evidence="8 9">NCTC10783</strain>
    </source>
</reference>
<keyword evidence="2" id="KW-0596">Phosphopantetheine</keyword>
<dbReference type="EMBL" id="LR134300">
    <property type="protein sequence ID" value="VEE45687.1"/>
    <property type="molecule type" value="Genomic_DNA"/>
</dbReference>
<dbReference type="SUPFAM" id="SSF52151">
    <property type="entry name" value="FabD/lysophospholipase-like"/>
    <property type="match status" value="1"/>
</dbReference>
<dbReference type="GO" id="GO:0004312">
    <property type="term" value="F:fatty acid synthase activity"/>
    <property type="evidence" value="ECO:0007669"/>
    <property type="project" value="TreeGrafter"/>
</dbReference>
<dbReference type="SUPFAM" id="SSF55048">
    <property type="entry name" value="Probable ACP-binding domain of malonyl-CoA ACP transacylase"/>
    <property type="match status" value="1"/>
</dbReference>
<dbReference type="Pfam" id="PF08659">
    <property type="entry name" value="KR"/>
    <property type="match status" value="1"/>
</dbReference>
<dbReference type="PANTHER" id="PTHR43775">
    <property type="entry name" value="FATTY ACID SYNTHASE"/>
    <property type="match status" value="1"/>
</dbReference>
<dbReference type="Gene3D" id="3.40.50.720">
    <property type="entry name" value="NAD(P)-binding Rossmann-like Domain"/>
    <property type="match status" value="1"/>
</dbReference>
<dbReference type="InterPro" id="IPR014030">
    <property type="entry name" value="Ketoacyl_synth_N"/>
</dbReference>
<dbReference type="PROSITE" id="PS52004">
    <property type="entry name" value="KS3_2"/>
    <property type="match status" value="1"/>
</dbReference>
<evidence type="ECO:0000256" key="3">
    <source>
        <dbReference type="ARBA" id="ARBA00022553"/>
    </source>
</evidence>
<dbReference type="Gene3D" id="1.10.1200.10">
    <property type="entry name" value="ACP-like"/>
    <property type="match status" value="1"/>
</dbReference>
<dbReference type="InterPro" id="IPR009081">
    <property type="entry name" value="PP-bd_ACP"/>
</dbReference>
<evidence type="ECO:0000313" key="9">
    <source>
        <dbReference type="Proteomes" id="UP000278078"/>
    </source>
</evidence>
<dbReference type="SUPFAM" id="SSF47336">
    <property type="entry name" value="ACP-like"/>
    <property type="match status" value="1"/>
</dbReference>
<accession>A0A3S4NKC8</accession>
<dbReference type="InterPro" id="IPR014043">
    <property type="entry name" value="Acyl_transferase_dom"/>
</dbReference>
<dbReference type="Pfam" id="PF00109">
    <property type="entry name" value="ketoacyl-synt"/>
    <property type="match status" value="1"/>
</dbReference>
<comment type="function">
    <text evidence="5">Involved in production of the polyketide antibiotic thailandamide.</text>
</comment>
<dbReference type="InterPro" id="IPR036291">
    <property type="entry name" value="NAD(P)-bd_dom_sf"/>
</dbReference>
<keyword evidence="4 8" id="KW-0808">Transferase</keyword>
<dbReference type="CDD" id="cd08955">
    <property type="entry name" value="KR_2_FAS_SDR_x"/>
    <property type="match status" value="1"/>
</dbReference>
<dbReference type="Gene3D" id="3.40.366.10">
    <property type="entry name" value="Malonyl-Coenzyme A Acyl Carrier Protein, domain 2"/>
    <property type="match status" value="1"/>
</dbReference>
<dbReference type="Pfam" id="PF00698">
    <property type="entry name" value="Acyl_transf_1"/>
    <property type="match status" value="1"/>
</dbReference>
<comment type="similarity">
    <text evidence="1">Belongs to the short-chain dehydrogenases/reductases (SDR) family.</text>
</comment>
<dbReference type="SUPFAM" id="SSF53901">
    <property type="entry name" value="Thiolase-like"/>
    <property type="match status" value="1"/>
</dbReference>
<dbReference type="InterPro" id="IPR014031">
    <property type="entry name" value="Ketoacyl_synth_C"/>
</dbReference>
<proteinExistence type="inferred from homology"/>
<evidence type="ECO:0000256" key="2">
    <source>
        <dbReference type="ARBA" id="ARBA00022450"/>
    </source>
</evidence>
<dbReference type="Pfam" id="PF00550">
    <property type="entry name" value="PP-binding"/>
    <property type="match status" value="1"/>
</dbReference>
<dbReference type="SMART" id="SM00827">
    <property type="entry name" value="PKS_AT"/>
    <property type="match status" value="1"/>
</dbReference>
<dbReference type="InterPro" id="IPR020841">
    <property type="entry name" value="PKS_Beta-ketoAc_synthase_dom"/>
</dbReference>
<dbReference type="Gene3D" id="3.40.47.10">
    <property type="match status" value="1"/>
</dbReference>
<sequence>MENETSDVSKQQLEASLAQAIGTIRSLKEKLAGRTHSGAGPIAVVGLGCRLPGGADSPRRLWSLLKNATDATGDMPAERRYATDYYDPDPDVPGKAYVMRGGFVEGVERFDAAFFGISPSEAEGMDPQQRIALEVAWEALEHAAIDPFSLDGSKLGVFMGASTNDYVRLRQQLGEVADVNAHQFYGETSFIAGRIAYTLGGQGPAMMIDTSCSSSLVALHQACQSLRSGESDLALAGGVNLILSPYGFVLVSKLRAVASDGRCKTFDAAADGYGRGEGCVVLVLKRLADAERDRDPVLGVIQGSALNNDGSSSGITVPNIHAQQAVIAAALRNAGAQASQVDYIEAHGTGTPLGDPIELRALDAVLGAQRPADRPLLVGSIKANIGHLEPVAGAAGLAKILLALQHDELPGQVNFHTPNPRVEWRRMALRVVREATPWPRHEGQRLAGVSSFGVTGTNAHVLVGDATPRARGTGRGNPWQLFTASGRGETPRRQMCGRYERYVAEHPQVPLEDLCYTVNAGRAHFEHRFACVADDRERLREQLAAYASRKLVGDTFEGVCRPGVPPASAWLFPGQGCQYPGMARTLYDSELPFREALDECLVALRGMGVELSCALFESTPEAEALLAQTRYAQPAIFAVEYALARLWMAWGVLPGALFGHSFGEIGAACIAGALTLEDALMMVEARGRLAQELMTAGGVMHAVNLGEAELLGLLREQGLAGIELAAVNSPEDLVVAGPEADVEVLLEKLAAMQVRTRKLAVSHAFHSAAAEPMLERFREVVREIRFSEPRIPLVSGVSGRLHTLESLSSADYWCAHSRDSVRFSDGVRTLLEQGTELFLEVAPEAVLTPLVLRHQVDRSLLVVPSMRRGGDAAREIRLAAAQLYTGGVDLDWQRLHAHDGALRQALPGYAFQRERYWFTPARAQAGGRSQIGGVGRLLGQPINAPFPVFEATLDADAMLALGATASEELVRLEPGRLLSLLLEDVLDHLGLDDFELSLERLGEGLAIHPGDRLYLYTELEALPEKCWSVTCSLRSEAECQAGLGWREAVLAMVHALPASSALSPLDGEGRSVELGGAASGCLFARLLDGKPASALESIRRMRGRRALLNQTWRSLLMPAEDGVGFDCNLYDAGQELLGTLEGMSLGMALEDARLVERIAQPDVLYRLDWPSRPRQPGNPCLGERGFAVLSSDIEAARQLAALMQARGLRAQPFQPGQLQEALDSVAPCDIVFLDERARGAGPTLDSLDTLRSRVLHPLLALIQAILPLGDEAVGRLWLVTFGAQAAGLASGVPVNVAGAPLWGLGKSMALEHPEHWGGLVDLAPDDPDWCANLLDELLLNDGENQVCLRRDGRRVHRLERDTGTGWPNSVFAPSKDGCYLISGGMGGIGLGMADWLLAHGAGQVVITGRSPARAQGEKLARFGAAVSRVRYVQADIASKAEMSALFEELSAMPGRLRGIFHAAGISIPQDLRDADRDSFDRVLRPKVDGAWLLHELSLGLELEFFAMCSTIACVWGSQHIASYAAANQFLDGLAAYRHALGLPALVVDWGLWAGGSHLFDEEVLGFLKSVGLKPLAPAQGIGLLARLLGSDVGHQVIAGVDWARFKALLESRGAQPLLEHIEVEDTPTRPGDVAADQGLLRKLSAVEGRERFQLVDDYVWGQYANLLGVKVEQVRAKLEDGGSLMDYGLDSLLVMEMVARCRRDLKVQIKAREFLECPGLMWPDFLARSIEQQGVLDAV</sequence>
<dbReference type="Proteomes" id="UP000278078">
    <property type="component" value="Chromosome"/>
</dbReference>
<dbReference type="PANTHER" id="PTHR43775:SF51">
    <property type="entry name" value="INACTIVE PHENOLPHTHIOCEROL SYNTHESIS POLYKETIDE SYNTHASE TYPE I PKS1-RELATED"/>
    <property type="match status" value="1"/>
</dbReference>
<dbReference type="GO" id="GO:0004315">
    <property type="term" value="F:3-oxoacyl-[acyl-carrier-protein] synthase activity"/>
    <property type="evidence" value="ECO:0007669"/>
    <property type="project" value="UniProtKB-EC"/>
</dbReference>